<dbReference type="Proteomes" id="UP000283479">
    <property type="component" value="Unassembled WGS sequence"/>
</dbReference>
<dbReference type="Gene3D" id="3.40.50.1820">
    <property type="entry name" value="alpha/beta hydrolase"/>
    <property type="match status" value="1"/>
</dbReference>
<name>A0A3S3A4R0_9NOCA</name>
<organism evidence="1 2">
    <name type="scientific">Rhodococcus xishaensis</name>
    <dbReference type="NCBI Taxonomy" id="2487364"/>
    <lineage>
        <taxon>Bacteria</taxon>
        <taxon>Bacillati</taxon>
        <taxon>Actinomycetota</taxon>
        <taxon>Actinomycetes</taxon>
        <taxon>Mycobacteriales</taxon>
        <taxon>Nocardiaceae</taxon>
        <taxon>Rhodococcus</taxon>
    </lineage>
</organism>
<dbReference type="SUPFAM" id="SSF53474">
    <property type="entry name" value="alpha/beta-Hydrolases"/>
    <property type="match status" value="1"/>
</dbReference>
<dbReference type="EMBL" id="RKLO01000004">
    <property type="protein sequence ID" value="RVW01984.1"/>
    <property type="molecule type" value="Genomic_DNA"/>
</dbReference>
<reference evidence="1 2" key="1">
    <citation type="submission" date="2018-11" db="EMBL/GenBank/DDBJ databases">
        <title>Rhodococcus spongicola sp. nov. and Rhodococcus xishaensis sp. nov. from marine sponges.</title>
        <authorList>
            <person name="Li L."/>
            <person name="Lin H.W."/>
        </authorList>
    </citation>
    <scope>NUCLEOTIDE SEQUENCE [LARGE SCALE GENOMIC DNA]</scope>
    <source>
        <strain evidence="1 2">LHW51113</strain>
    </source>
</reference>
<accession>A0A3S3A4R0</accession>
<dbReference type="InterPro" id="IPR029058">
    <property type="entry name" value="AB_hydrolase_fold"/>
</dbReference>
<dbReference type="AlphaFoldDB" id="A0A3S3A4R0"/>
<gene>
    <name evidence="1" type="ORF">EGT50_11095</name>
</gene>
<evidence type="ECO:0008006" key="3">
    <source>
        <dbReference type="Google" id="ProtNLM"/>
    </source>
</evidence>
<protein>
    <recommendedName>
        <fullName evidence="3">Haloalkane dehalogenase</fullName>
    </recommendedName>
</protein>
<sequence length="123" mass="13753">MHTCVMGTGAGRVNPKWEFEHYTAVVPTPESRKGIAAFPKQIRAAKPWLAELEQRVKANLSDKPLVLVWGTKDPVFRGILQHWETAFPQAAVIRLDTASPYLQEDEPERIAEAIANAYSPNNT</sequence>
<keyword evidence="2" id="KW-1185">Reference proteome</keyword>
<comment type="caution">
    <text evidence="1">The sequence shown here is derived from an EMBL/GenBank/DDBJ whole genome shotgun (WGS) entry which is preliminary data.</text>
</comment>
<evidence type="ECO:0000313" key="1">
    <source>
        <dbReference type="EMBL" id="RVW01984.1"/>
    </source>
</evidence>
<evidence type="ECO:0000313" key="2">
    <source>
        <dbReference type="Proteomes" id="UP000283479"/>
    </source>
</evidence>
<proteinExistence type="predicted"/>